<dbReference type="OrthoDB" id="9806939at2"/>
<dbReference type="EMBL" id="FNAY01000001">
    <property type="protein sequence ID" value="SDE44099.1"/>
    <property type="molecule type" value="Genomic_DNA"/>
</dbReference>
<dbReference type="Gene3D" id="2.40.50.100">
    <property type="match status" value="1"/>
</dbReference>
<name>A0A1G7CXU1_RHOCA</name>
<dbReference type="Gene3D" id="1.10.287.470">
    <property type="entry name" value="Helix hairpin bin"/>
    <property type="match status" value="1"/>
</dbReference>
<reference evidence="3 4" key="1">
    <citation type="submission" date="2016-10" db="EMBL/GenBank/DDBJ databases">
        <authorList>
            <person name="de Groot N.N."/>
        </authorList>
    </citation>
    <scope>NUCLEOTIDE SEQUENCE [LARGE SCALE GENOMIC DNA]</scope>
    <source>
        <strain evidence="4">DSM 938 / 37b4</strain>
    </source>
</reference>
<accession>A0A1G7CXU1</accession>
<evidence type="ECO:0000313" key="4">
    <source>
        <dbReference type="Proteomes" id="UP000183812"/>
    </source>
</evidence>
<dbReference type="GO" id="GO:0015562">
    <property type="term" value="F:efflux transmembrane transporter activity"/>
    <property type="evidence" value="ECO:0007669"/>
    <property type="project" value="TreeGrafter"/>
</dbReference>
<dbReference type="InterPro" id="IPR006143">
    <property type="entry name" value="RND_pump_MFP"/>
</dbReference>
<dbReference type="AlphaFoldDB" id="A0A1G7CXU1"/>
<dbReference type="PANTHER" id="PTHR30469">
    <property type="entry name" value="MULTIDRUG RESISTANCE PROTEIN MDTA"/>
    <property type="match status" value="1"/>
</dbReference>
<dbReference type="Gene3D" id="2.40.30.170">
    <property type="match status" value="1"/>
</dbReference>
<dbReference type="Gene3D" id="2.40.420.20">
    <property type="match status" value="1"/>
</dbReference>
<proteinExistence type="inferred from homology"/>
<dbReference type="SUPFAM" id="SSF111369">
    <property type="entry name" value="HlyD-like secretion proteins"/>
    <property type="match status" value="1"/>
</dbReference>
<evidence type="ECO:0000313" key="3">
    <source>
        <dbReference type="EMBL" id="SDE44099.1"/>
    </source>
</evidence>
<dbReference type="PANTHER" id="PTHR30469:SF15">
    <property type="entry name" value="HLYD FAMILY OF SECRETION PROTEINS"/>
    <property type="match status" value="1"/>
</dbReference>
<dbReference type="GO" id="GO:1990281">
    <property type="term" value="C:efflux pump complex"/>
    <property type="evidence" value="ECO:0007669"/>
    <property type="project" value="TreeGrafter"/>
</dbReference>
<sequence length="356" mass="37216">MPDPAPRHSDRPRWRRSGALALAALVCVGALLGWRLGPARPPVVAVEIMAAGPVTRVLAVNGKIALRERLAIRAAVGEVVLSVAVAAGDVVTAGAVLARLDDRQQAAALRQAEAALAQAVILQAQAAAEFGRDRDLGAQVSRMRLDDARRSLAGAAQEVAGRAALRDQARIALDHYALRAPVAGTVLTRAVDPGQRVDTATTLFTLADLARLRVETDVDETYALQIAPGQRVRLLLLGSAETRMGTVEVVAPRVDPDTGGLAVKIGFDALVRAPVGLTVTANVVIDSRSALTVPRTALTGGAVFVLRAGRAVATPVRVIDWPADRLIVTAGLAPGDRVISDSTGLHDGQILREEGE</sequence>
<feature type="domain" description="CzcB-like barrel-sandwich hybrid" evidence="2">
    <location>
        <begin position="72"/>
        <end position="208"/>
    </location>
</feature>
<gene>
    <name evidence="3" type="ORF">SAMN04244550_00414</name>
</gene>
<dbReference type="NCBIfam" id="TIGR01730">
    <property type="entry name" value="RND_mfp"/>
    <property type="match status" value="1"/>
</dbReference>
<dbReference type="Proteomes" id="UP000183812">
    <property type="component" value="Unassembled WGS sequence"/>
</dbReference>
<evidence type="ECO:0000259" key="2">
    <source>
        <dbReference type="Pfam" id="PF25973"/>
    </source>
</evidence>
<evidence type="ECO:0000256" key="1">
    <source>
        <dbReference type="ARBA" id="ARBA00009477"/>
    </source>
</evidence>
<dbReference type="Pfam" id="PF25973">
    <property type="entry name" value="BSH_CzcB"/>
    <property type="match status" value="1"/>
</dbReference>
<organism evidence="3 4">
    <name type="scientific">Rhodobacter capsulatus</name>
    <name type="common">Rhodopseudomonas capsulata</name>
    <dbReference type="NCBI Taxonomy" id="1061"/>
    <lineage>
        <taxon>Bacteria</taxon>
        <taxon>Pseudomonadati</taxon>
        <taxon>Pseudomonadota</taxon>
        <taxon>Alphaproteobacteria</taxon>
        <taxon>Rhodobacterales</taxon>
        <taxon>Rhodobacter group</taxon>
        <taxon>Rhodobacter</taxon>
    </lineage>
</organism>
<protein>
    <submittedName>
        <fullName evidence="3">Barrel-sandwich domain of CusB or HlyD membrane-fusion</fullName>
    </submittedName>
</protein>
<comment type="similarity">
    <text evidence="1">Belongs to the membrane fusion protein (MFP) (TC 8.A.1) family.</text>
</comment>
<dbReference type="InterPro" id="IPR058647">
    <property type="entry name" value="BSH_CzcB-like"/>
</dbReference>